<dbReference type="InterPro" id="IPR002071">
    <property type="entry name" value="Thermonucl_AS"/>
</dbReference>
<protein>
    <submittedName>
        <fullName evidence="5">Nuclease homologue</fullName>
    </submittedName>
</protein>
<evidence type="ECO:0000256" key="1">
    <source>
        <dbReference type="ARBA" id="ARBA00022722"/>
    </source>
</evidence>
<evidence type="ECO:0000313" key="5">
    <source>
        <dbReference type="EMBL" id="SFM16381.1"/>
    </source>
</evidence>
<dbReference type="GO" id="GO:0016787">
    <property type="term" value="F:hydrolase activity"/>
    <property type="evidence" value="ECO:0007669"/>
    <property type="project" value="UniProtKB-KW"/>
</dbReference>
<feature type="domain" description="TNase-like" evidence="4">
    <location>
        <begin position="1"/>
        <end position="63"/>
    </location>
</feature>
<dbReference type="SUPFAM" id="SSF50199">
    <property type="entry name" value="Staphylococcal nuclease"/>
    <property type="match status" value="1"/>
</dbReference>
<dbReference type="InterPro" id="IPR016071">
    <property type="entry name" value="Staphylococal_nuclease_OB-fold"/>
</dbReference>
<accession>A0A1I4NLP7</accession>
<dbReference type="GO" id="GO:0003676">
    <property type="term" value="F:nucleic acid binding"/>
    <property type="evidence" value="ECO:0007669"/>
    <property type="project" value="InterPro"/>
</dbReference>
<keyword evidence="6" id="KW-1185">Reference proteome</keyword>
<evidence type="ECO:0000313" key="6">
    <source>
        <dbReference type="Proteomes" id="UP000183287"/>
    </source>
</evidence>
<evidence type="ECO:0000259" key="4">
    <source>
        <dbReference type="PROSITE" id="PS50830"/>
    </source>
</evidence>
<keyword evidence="1" id="KW-0540">Nuclease</keyword>
<keyword evidence="2" id="KW-0255">Endonuclease</keyword>
<dbReference type="GO" id="GO:0004519">
    <property type="term" value="F:endonuclease activity"/>
    <property type="evidence" value="ECO:0007669"/>
    <property type="project" value="UniProtKB-KW"/>
</dbReference>
<dbReference type="Gene3D" id="2.40.50.90">
    <property type="match status" value="1"/>
</dbReference>
<dbReference type="Proteomes" id="UP000183287">
    <property type="component" value="Unassembled WGS sequence"/>
</dbReference>
<evidence type="ECO:0000256" key="3">
    <source>
        <dbReference type="ARBA" id="ARBA00022801"/>
    </source>
</evidence>
<dbReference type="EMBL" id="FOUB01000015">
    <property type="protein sequence ID" value="SFM16381.1"/>
    <property type="molecule type" value="Genomic_DNA"/>
</dbReference>
<dbReference type="PANTHER" id="PTHR12302">
    <property type="entry name" value="EBNA2 BINDING PROTEIN P100"/>
    <property type="match status" value="1"/>
</dbReference>
<keyword evidence="3" id="KW-0378">Hydrolase</keyword>
<dbReference type="Pfam" id="PF00565">
    <property type="entry name" value="SNase"/>
    <property type="match status" value="1"/>
</dbReference>
<dbReference type="PROSITE" id="PS50830">
    <property type="entry name" value="TNASE_3"/>
    <property type="match status" value="1"/>
</dbReference>
<dbReference type="PROSITE" id="PS01284">
    <property type="entry name" value="TNASE_2"/>
    <property type="match status" value="1"/>
</dbReference>
<gene>
    <name evidence="5" type="ORF">SAMN05421863_101558</name>
</gene>
<organism evidence="5 6">
    <name type="scientific">Nitrosomonas communis</name>
    <dbReference type="NCBI Taxonomy" id="44574"/>
    <lineage>
        <taxon>Bacteria</taxon>
        <taxon>Pseudomonadati</taxon>
        <taxon>Pseudomonadota</taxon>
        <taxon>Betaproteobacteria</taxon>
        <taxon>Nitrosomonadales</taxon>
        <taxon>Nitrosomonadaceae</taxon>
        <taxon>Nitrosomonas</taxon>
    </lineage>
</organism>
<reference evidence="6" key="1">
    <citation type="submission" date="2016-10" db="EMBL/GenBank/DDBJ databases">
        <authorList>
            <person name="Varghese N."/>
            <person name="Submissions S."/>
        </authorList>
    </citation>
    <scope>NUCLEOTIDE SEQUENCE [LARGE SCALE GENOMIC DNA]</scope>
    <source>
        <strain evidence="6">Nm44</strain>
    </source>
</reference>
<name>A0A1I4NLP7_9PROT</name>
<sequence length="79" mass="9296">MVKVQDIDRYGRIVGRVYVGDIDVNAEMVRTGAAWVYRKYASDQNLYTLEKLARQNKAGLWSLPEAQQVPPWEWRKIRK</sequence>
<dbReference type="PANTHER" id="PTHR12302:SF3">
    <property type="entry name" value="SERINE_THREONINE-PROTEIN KINASE 31"/>
    <property type="match status" value="1"/>
</dbReference>
<dbReference type="InterPro" id="IPR035437">
    <property type="entry name" value="SNase_OB-fold_sf"/>
</dbReference>
<evidence type="ECO:0000256" key="2">
    <source>
        <dbReference type="ARBA" id="ARBA00022759"/>
    </source>
</evidence>
<dbReference type="AlphaFoldDB" id="A0A1I4NLP7"/>
<proteinExistence type="predicted"/>